<dbReference type="Proteomes" id="UP000011115">
    <property type="component" value="Unassembled WGS sequence"/>
</dbReference>
<protein>
    <submittedName>
        <fullName evidence="1">Uncharacterized protein</fullName>
    </submittedName>
</protein>
<dbReference type="PaxDb" id="4113-PGSC0003DMT400067047"/>
<accession>M1CGL4</accession>
<sequence length="55" mass="6427">MDPKYGPYTRVYIRCIHRLLEEKWGQSPKKSAAFGPMFWAATGPKGPNYFLFLLF</sequence>
<dbReference type="HOGENOM" id="CLU_3036117_0_0_1"/>
<dbReference type="InParanoid" id="M1CGL4"/>
<reference evidence="2" key="1">
    <citation type="journal article" date="2011" name="Nature">
        <title>Genome sequence and analysis of the tuber crop potato.</title>
        <authorList>
            <consortium name="The Potato Genome Sequencing Consortium"/>
        </authorList>
    </citation>
    <scope>NUCLEOTIDE SEQUENCE [LARGE SCALE GENOMIC DNA]</scope>
    <source>
        <strain evidence="2">cv. DM1-3 516 R44</strain>
    </source>
</reference>
<keyword evidence="2" id="KW-1185">Reference proteome</keyword>
<reference evidence="1" key="2">
    <citation type="submission" date="2015-06" db="UniProtKB">
        <authorList>
            <consortium name="EnsemblPlants"/>
        </authorList>
    </citation>
    <scope>IDENTIFICATION</scope>
    <source>
        <strain evidence="1">DM1-3 516 R44</strain>
    </source>
</reference>
<evidence type="ECO:0000313" key="2">
    <source>
        <dbReference type="Proteomes" id="UP000011115"/>
    </source>
</evidence>
<name>M1CGL4_SOLTU</name>
<organism evidence="1 2">
    <name type="scientific">Solanum tuberosum</name>
    <name type="common">Potato</name>
    <dbReference type="NCBI Taxonomy" id="4113"/>
    <lineage>
        <taxon>Eukaryota</taxon>
        <taxon>Viridiplantae</taxon>
        <taxon>Streptophyta</taxon>
        <taxon>Embryophyta</taxon>
        <taxon>Tracheophyta</taxon>
        <taxon>Spermatophyta</taxon>
        <taxon>Magnoliopsida</taxon>
        <taxon>eudicotyledons</taxon>
        <taxon>Gunneridae</taxon>
        <taxon>Pentapetalae</taxon>
        <taxon>asterids</taxon>
        <taxon>lamiids</taxon>
        <taxon>Solanales</taxon>
        <taxon>Solanaceae</taxon>
        <taxon>Solanoideae</taxon>
        <taxon>Solaneae</taxon>
        <taxon>Solanum</taxon>
    </lineage>
</organism>
<proteinExistence type="predicted"/>
<dbReference type="Gramene" id="PGSC0003DMT400067047">
    <property type="protein sequence ID" value="PGSC0003DMT400067047"/>
    <property type="gene ID" value="PGSC0003DMG400026059"/>
</dbReference>
<dbReference type="AlphaFoldDB" id="M1CGL4"/>
<dbReference type="EnsemblPlants" id="PGSC0003DMT400067047">
    <property type="protein sequence ID" value="PGSC0003DMT400067047"/>
    <property type="gene ID" value="PGSC0003DMG400026059"/>
</dbReference>
<evidence type="ECO:0000313" key="1">
    <source>
        <dbReference type="EnsemblPlants" id="PGSC0003DMT400067047"/>
    </source>
</evidence>